<gene>
    <name evidence="3" type="ORF">FJZ00_07375</name>
</gene>
<evidence type="ECO:0000259" key="2">
    <source>
        <dbReference type="PROSITE" id="PS51832"/>
    </source>
</evidence>
<dbReference type="SUPFAM" id="SSF141371">
    <property type="entry name" value="PilZ domain-like"/>
    <property type="match status" value="1"/>
</dbReference>
<feature type="domain" description="HD-GYP" evidence="2">
    <location>
        <begin position="148"/>
        <end position="344"/>
    </location>
</feature>
<evidence type="ECO:0000256" key="1">
    <source>
        <dbReference type="SAM" id="MobiDB-lite"/>
    </source>
</evidence>
<dbReference type="InterPro" id="IPR003607">
    <property type="entry name" value="HD/PDEase_dom"/>
</dbReference>
<dbReference type="Proteomes" id="UP000703893">
    <property type="component" value="Unassembled WGS sequence"/>
</dbReference>
<sequence length="490" mass="54422">MNQVEDPKLEERAETAEPEVPGPEPAKVEIAVRDPAIPKTSLEVDDVFLQDFKHPETQQILLPAQSVLTETYIRKILQMVLAAAALECLKPPPDHRLEAIELSRGLPFDYALYLEGKRVVEDLYECAKPHILPEQREHVWTRATRRVGRQVDQLLQRDLDLYTDFRIYDAYRHSHPINTAILAILIGQAARVAKARLVELGLSGLMADIGKARVPFAILNKPGKLDQAELAEARAHVGHSKAVVELFRWAAGDILNVAFHHHERYDGSGYPKQQQGRQIGEFARMVGLADAFDAMVADVVYRPRMEAAVVYRLLTTSSAFDPAVIEAFKKRVTPYPRGLQVKPNNGQEGVVSKVQPDNPFRPVLIVEDFLVDLASDSSLRITGQHVPRRCHRTSVMLPVRVRSAGGNEMSGMAINISLAGLCVESESIPVQGDTLTVTLPVLGRDEHVSLTAFLAWVRHGEGERTTYGLSITPNSAEDRELLVDLILGLP</sequence>
<evidence type="ECO:0000313" key="3">
    <source>
        <dbReference type="EMBL" id="MBM3274956.1"/>
    </source>
</evidence>
<protein>
    <submittedName>
        <fullName evidence="3">PilZ domain-containing protein</fullName>
    </submittedName>
</protein>
<name>A0A938BL62_9BACT</name>
<dbReference type="GO" id="GO:0035438">
    <property type="term" value="F:cyclic-di-GMP binding"/>
    <property type="evidence" value="ECO:0007669"/>
    <property type="project" value="InterPro"/>
</dbReference>
<comment type="caution">
    <text evidence="3">The sequence shown here is derived from an EMBL/GenBank/DDBJ whole genome shotgun (WGS) entry which is preliminary data.</text>
</comment>
<dbReference type="PANTHER" id="PTHR43155:SF2">
    <property type="entry name" value="CYCLIC DI-GMP PHOSPHODIESTERASE PA4108"/>
    <property type="match status" value="1"/>
</dbReference>
<dbReference type="PANTHER" id="PTHR43155">
    <property type="entry name" value="CYCLIC DI-GMP PHOSPHODIESTERASE PA4108-RELATED"/>
    <property type="match status" value="1"/>
</dbReference>
<dbReference type="AlphaFoldDB" id="A0A938BL62"/>
<dbReference type="Gene3D" id="2.40.10.220">
    <property type="entry name" value="predicted glycosyltransferase like domains"/>
    <property type="match status" value="1"/>
</dbReference>
<dbReference type="SMART" id="SM00471">
    <property type="entry name" value="HDc"/>
    <property type="match status" value="1"/>
</dbReference>
<dbReference type="EMBL" id="VGJX01000389">
    <property type="protein sequence ID" value="MBM3274956.1"/>
    <property type="molecule type" value="Genomic_DNA"/>
</dbReference>
<feature type="compositionally biased region" description="Basic and acidic residues" evidence="1">
    <location>
        <begin position="1"/>
        <end position="15"/>
    </location>
</feature>
<proteinExistence type="predicted"/>
<organism evidence="3 4">
    <name type="scientific">Candidatus Tanganyikabacteria bacterium</name>
    <dbReference type="NCBI Taxonomy" id="2961651"/>
    <lineage>
        <taxon>Bacteria</taxon>
        <taxon>Bacillati</taxon>
        <taxon>Candidatus Sericytochromatia</taxon>
        <taxon>Candidatus Tanganyikabacteria</taxon>
    </lineage>
</organism>
<dbReference type="CDD" id="cd00077">
    <property type="entry name" value="HDc"/>
    <property type="match status" value="1"/>
</dbReference>
<evidence type="ECO:0000313" key="4">
    <source>
        <dbReference type="Proteomes" id="UP000703893"/>
    </source>
</evidence>
<reference evidence="3 4" key="1">
    <citation type="submission" date="2019-03" db="EMBL/GenBank/DDBJ databases">
        <title>Lake Tanganyika Metagenome-Assembled Genomes (MAGs).</title>
        <authorList>
            <person name="Tran P."/>
        </authorList>
    </citation>
    <scope>NUCLEOTIDE SEQUENCE [LARGE SCALE GENOMIC DNA]</scope>
    <source>
        <strain evidence="3">K_DeepCast_65m_m2_236</strain>
    </source>
</reference>
<dbReference type="InterPro" id="IPR009875">
    <property type="entry name" value="PilZ_domain"/>
</dbReference>
<feature type="region of interest" description="Disordered" evidence="1">
    <location>
        <begin position="1"/>
        <end position="29"/>
    </location>
</feature>
<dbReference type="Pfam" id="PF07238">
    <property type="entry name" value="PilZ"/>
    <property type="match status" value="1"/>
</dbReference>
<dbReference type="Gene3D" id="1.10.3210.10">
    <property type="entry name" value="Hypothetical protein af1432"/>
    <property type="match status" value="1"/>
</dbReference>
<dbReference type="PROSITE" id="PS51832">
    <property type="entry name" value="HD_GYP"/>
    <property type="match status" value="1"/>
</dbReference>
<accession>A0A938BL62</accession>
<dbReference type="InterPro" id="IPR037522">
    <property type="entry name" value="HD_GYP_dom"/>
</dbReference>
<dbReference type="Pfam" id="PF13487">
    <property type="entry name" value="HD_5"/>
    <property type="match status" value="1"/>
</dbReference>
<dbReference type="SUPFAM" id="SSF109604">
    <property type="entry name" value="HD-domain/PDEase-like"/>
    <property type="match status" value="1"/>
</dbReference>